<evidence type="ECO:0000313" key="2">
    <source>
        <dbReference type="Proteomes" id="UP001353858"/>
    </source>
</evidence>
<dbReference type="Proteomes" id="UP001353858">
    <property type="component" value="Unassembled WGS sequence"/>
</dbReference>
<name>A0AAN7PKY7_9COLE</name>
<proteinExistence type="predicted"/>
<reference evidence="2" key="1">
    <citation type="submission" date="2023-01" db="EMBL/GenBank/DDBJ databases">
        <title>Key to firefly adult light organ development and bioluminescence: homeobox transcription factors regulate luciferase expression and transportation to peroxisome.</title>
        <authorList>
            <person name="Fu X."/>
        </authorList>
    </citation>
    <scope>NUCLEOTIDE SEQUENCE [LARGE SCALE GENOMIC DNA]</scope>
</reference>
<sequence>MKYTYIGGTGKSIIDFVMTSKKAGEKMKTFKVGENLWARKALHGNHYNIMQNPHIDTQLSYKWLHSGQLFPETEGFVLAIQDKVIATKTTESTY</sequence>
<dbReference type="AlphaFoldDB" id="A0AAN7PKY7"/>
<comment type="caution">
    <text evidence="1">The sequence shown here is derived from an EMBL/GenBank/DDBJ whole genome shotgun (WGS) entry which is preliminary data.</text>
</comment>
<evidence type="ECO:0000313" key="1">
    <source>
        <dbReference type="EMBL" id="KAK4884906.1"/>
    </source>
</evidence>
<accession>A0AAN7PKY7</accession>
<organism evidence="1 2">
    <name type="scientific">Aquatica leii</name>
    <dbReference type="NCBI Taxonomy" id="1421715"/>
    <lineage>
        <taxon>Eukaryota</taxon>
        <taxon>Metazoa</taxon>
        <taxon>Ecdysozoa</taxon>
        <taxon>Arthropoda</taxon>
        <taxon>Hexapoda</taxon>
        <taxon>Insecta</taxon>
        <taxon>Pterygota</taxon>
        <taxon>Neoptera</taxon>
        <taxon>Endopterygota</taxon>
        <taxon>Coleoptera</taxon>
        <taxon>Polyphaga</taxon>
        <taxon>Elateriformia</taxon>
        <taxon>Elateroidea</taxon>
        <taxon>Lampyridae</taxon>
        <taxon>Luciolinae</taxon>
        <taxon>Aquatica</taxon>
    </lineage>
</organism>
<keyword evidence="2" id="KW-1185">Reference proteome</keyword>
<protein>
    <submittedName>
        <fullName evidence="1">Uncharacterized protein</fullName>
    </submittedName>
</protein>
<dbReference type="EMBL" id="JARPUR010000001">
    <property type="protein sequence ID" value="KAK4884906.1"/>
    <property type="molecule type" value="Genomic_DNA"/>
</dbReference>
<gene>
    <name evidence="1" type="ORF">RN001_001177</name>
</gene>